<dbReference type="PANTHER" id="PTHR10791:SF112">
    <property type="entry name" value="SUGAR TRANSPORTER SWEET1"/>
    <property type="match status" value="1"/>
</dbReference>
<proteinExistence type="inferred from homology"/>
<evidence type="ECO:0000256" key="2">
    <source>
        <dbReference type="ARBA" id="ARBA00004653"/>
    </source>
</evidence>
<keyword evidence="4 12" id="KW-0813">Transport</keyword>
<feature type="transmembrane region" description="Helical" evidence="12">
    <location>
        <begin position="186"/>
        <end position="204"/>
    </location>
</feature>
<evidence type="ECO:0000256" key="7">
    <source>
        <dbReference type="ARBA" id="ARBA00022692"/>
    </source>
</evidence>
<accession>A0A2G8JP35</accession>
<dbReference type="EMBL" id="MRZV01001488">
    <property type="protein sequence ID" value="PIK37526.1"/>
    <property type="molecule type" value="Genomic_DNA"/>
</dbReference>
<protein>
    <recommendedName>
        <fullName evidence="12">Sugar transporter SWEET</fullName>
    </recommendedName>
</protein>
<feature type="transmembrane region" description="Helical" evidence="12">
    <location>
        <begin position="97"/>
        <end position="115"/>
    </location>
</feature>
<keyword evidence="9 12" id="KW-1133">Transmembrane helix</keyword>
<evidence type="ECO:0000256" key="5">
    <source>
        <dbReference type="ARBA" id="ARBA00022475"/>
    </source>
</evidence>
<evidence type="ECO:0000256" key="9">
    <source>
        <dbReference type="ARBA" id="ARBA00022989"/>
    </source>
</evidence>
<feature type="transmembrane region" description="Helical" evidence="12">
    <location>
        <begin position="64"/>
        <end position="85"/>
    </location>
</feature>
<dbReference type="GO" id="GO:0051119">
    <property type="term" value="F:sugar transmembrane transporter activity"/>
    <property type="evidence" value="ECO:0007669"/>
    <property type="project" value="InterPro"/>
</dbReference>
<keyword evidence="11 12" id="KW-0472">Membrane</keyword>
<feature type="transmembrane region" description="Helical" evidence="12">
    <location>
        <begin position="6"/>
        <end position="26"/>
    </location>
</feature>
<dbReference type="FunFam" id="1.20.1280.290:FF:000010">
    <property type="entry name" value="Sugar transporter SWEET"/>
    <property type="match status" value="1"/>
</dbReference>
<dbReference type="Pfam" id="PF03083">
    <property type="entry name" value="MtN3_slv"/>
    <property type="match status" value="2"/>
</dbReference>
<comment type="similarity">
    <text evidence="3 12">Belongs to the SWEET sugar transporter family.</text>
</comment>
<dbReference type="OrthoDB" id="409725at2759"/>
<keyword evidence="6 12" id="KW-0762">Sugar transport</keyword>
<evidence type="ECO:0000256" key="4">
    <source>
        <dbReference type="ARBA" id="ARBA00022448"/>
    </source>
</evidence>
<comment type="function">
    <text evidence="12">Mediates sugar transport across membranes.</text>
</comment>
<dbReference type="Gene3D" id="1.20.1280.290">
    <property type="match status" value="2"/>
</dbReference>
<dbReference type="FunFam" id="1.20.1280.290:FF:000004">
    <property type="entry name" value="Sugar transporter SWEET"/>
    <property type="match status" value="1"/>
</dbReference>
<comment type="subcellular location">
    <subcellularLocation>
        <location evidence="1 12">Cell membrane</location>
        <topology evidence="1 12">Multi-pass membrane protein</topology>
    </subcellularLocation>
    <subcellularLocation>
        <location evidence="2">Golgi apparatus membrane</location>
        <topology evidence="2">Multi-pass membrane protein</topology>
    </subcellularLocation>
</comment>
<keyword evidence="10" id="KW-0333">Golgi apparatus</keyword>
<feature type="transmembrane region" description="Helical" evidence="12">
    <location>
        <begin position="121"/>
        <end position="143"/>
    </location>
</feature>
<evidence type="ECO:0000256" key="3">
    <source>
        <dbReference type="ARBA" id="ARBA00007809"/>
    </source>
</evidence>
<feature type="transmembrane region" description="Helical" evidence="12">
    <location>
        <begin position="38"/>
        <end position="58"/>
    </location>
</feature>
<evidence type="ECO:0000256" key="12">
    <source>
        <dbReference type="RuleBase" id="RU910715"/>
    </source>
</evidence>
<keyword evidence="8" id="KW-0677">Repeat</keyword>
<sequence length="221" mass="24422">MDFLSALSAVATVSTILLFLTGVPICKNISQQGNTKNIPIFPFLSMCVSATFWLKYGILQEDSVIMIVNSTGMVLGMMYLAVYYYFCTNREYVFKMLSYAVLVVFPVLCYVKFYVLDLATAINYLGFVCSVGTILMYGSPLVSVSQVVRNKSTEYLSFPLCLANFLVSGMWFVYGRMVEDLVMQVPNFIGSMLGVIQVSLFALYPSGGAKKYDMGGSGSII</sequence>
<dbReference type="GO" id="GO:0005886">
    <property type="term" value="C:plasma membrane"/>
    <property type="evidence" value="ECO:0007669"/>
    <property type="project" value="UniProtKB-SubCell"/>
</dbReference>
<feature type="transmembrane region" description="Helical" evidence="12">
    <location>
        <begin position="155"/>
        <end position="174"/>
    </location>
</feature>
<dbReference type="PANTHER" id="PTHR10791">
    <property type="entry name" value="RAG1-ACTIVATING PROTEIN 1"/>
    <property type="match status" value="1"/>
</dbReference>
<gene>
    <name evidence="13" type="ORF">BSL78_25639</name>
</gene>
<dbReference type="InterPro" id="IPR004316">
    <property type="entry name" value="SWEET_rpt"/>
</dbReference>
<keyword evidence="14" id="KW-1185">Reference proteome</keyword>
<dbReference type="GO" id="GO:0000139">
    <property type="term" value="C:Golgi membrane"/>
    <property type="evidence" value="ECO:0007669"/>
    <property type="project" value="UniProtKB-SubCell"/>
</dbReference>
<keyword evidence="7 12" id="KW-0812">Transmembrane</keyword>
<reference evidence="13 14" key="1">
    <citation type="journal article" date="2017" name="PLoS Biol.">
        <title>The sea cucumber genome provides insights into morphological evolution and visceral regeneration.</title>
        <authorList>
            <person name="Zhang X."/>
            <person name="Sun L."/>
            <person name="Yuan J."/>
            <person name="Sun Y."/>
            <person name="Gao Y."/>
            <person name="Zhang L."/>
            <person name="Li S."/>
            <person name="Dai H."/>
            <person name="Hamel J.F."/>
            <person name="Liu C."/>
            <person name="Yu Y."/>
            <person name="Liu S."/>
            <person name="Lin W."/>
            <person name="Guo K."/>
            <person name="Jin S."/>
            <person name="Xu P."/>
            <person name="Storey K.B."/>
            <person name="Huan P."/>
            <person name="Zhang T."/>
            <person name="Zhou Y."/>
            <person name="Zhang J."/>
            <person name="Lin C."/>
            <person name="Li X."/>
            <person name="Xing L."/>
            <person name="Huo D."/>
            <person name="Sun M."/>
            <person name="Wang L."/>
            <person name="Mercier A."/>
            <person name="Li F."/>
            <person name="Yang H."/>
            <person name="Xiang J."/>
        </authorList>
    </citation>
    <scope>NUCLEOTIDE SEQUENCE [LARGE SCALE GENOMIC DNA]</scope>
    <source>
        <strain evidence="13">Shaxun</strain>
        <tissue evidence="13">Muscle</tissue>
    </source>
</reference>
<dbReference type="Proteomes" id="UP000230750">
    <property type="component" value="Unassembled WGS sequence"/>
</dbReference>
<evidence type="ECO:0000313" key="13">
    <source>
        <dbReference type="EMBL" id="PIK37526.1"/>
    </source>
</evidence>
<evidence type="ECO:0000256" key="11">
    <source>
        <dbReference type="ARBA" id="ARBA00023136"/>
    </source>
</evidence>
<organism evidence="13 14">
    <name type="scientific">Stichopus japonicus</name>
    <name type="common">Sea cucumber</name>
    <dbReference type="NCBI Taxonomy" id="307972"/>
    <lineage>
        <taxon>Eukaryota</taxon>
        <taxon>Metazoa</taxon>
        <taxon>Echinodermata</taxon>
        <taxon>Eleutherozoa</taxon>
        <taxon>Echinozoa</taxon>
        <taxon>Holothuroidea</taxon>
        <taxon>Aspidochirotacea</taxon>
        <taxon>Aspidochirotida</taxon>
        <taxon>Stichopodidae</taxon>
        <taxon>Apostichopus</taxon>
    </lineage>
</organism>
<dbReference type="InterPro" id="IPR047664">
    <property type="entry name" value="SWEET"/>
</dbReference>
<keyword evidence="5" id="KW-1003">Cell membrane</keyword>
<evidence type="ECO:0000313" key="14">
    <source>
        <dbReference type="Proteomes" id="UP000230750"/>
    </source>
</evidence>
<comment type="caution">
    <text evidence="13">The sequence shown here is derived from an EMBL/GenBank/DDBJ whole genome shotgun (WGS) entry which is preliminary data.</text>
</comment>
<dbReference type="AlphaFoldDB" id="A0A2G8JP35"/>
<name>A0A2G8JP35_STIJA</name>
<evidence type="ECO:0000256" key="10">
    <source>
        <dbReference type="ARBA" id="ARBA00023034"/>
    </source>
</evidence>
<evidence type="ECO:0000256" key="8">
    <source>
        <dbReference type="ARBA" id="ARBA00022737"/>
    </source>
</evidence>
<evidence type="ECO:0000256" key="6">
    <source>
        <dbReference type="ARBA" id="ARBA00022597"/>
    </source>
</evidence>
<evidence type="ECO:0000256" key="1">
    <source>
        <dbReference type="ARBA" id="ARBA00004651"/>
    </source>
</evidence>